<sequence>MGWLVGWADLLSLLLSLFPCSSFFFPFSFPLPASVLLFLRLVWRRLASPYERLGVA</sequence>
<evidence type="ECO:0000256" key="1">
    <source>
        <dbReference type="SAM" id="Phobius"/>
    </source>
</evidence>
<protein>
    <submittedName>
        <fullName evidence="2">Uncharacterized protein</fullName>
    </submittedName>
</protein>
<keyword evidence="1" id="KW-1133">Transmembrane helix</keyword>
<reference evidence="2" key="1">
    <citation type="submission" date="2014-09" db="EMBL/GenBank/DDBJ databases">
        <authorList>
            <person name="Magalhaes I.L.F."/>
            <person name="Oliveira U."/>
            <person name="Santos F.R."/>
            <person name="Vidigal T.H.D.A."/>
            <person name="Brescovit A.D."/>
            <person name="Santos A.J."/>
        </authorList>
    </citation>
    <scope>NUCLEOTIDE SEQUENCE</scope>
    <source>
        <tissue evidence="2">Shoot tissue taken approximately 20 cm above the soil surface</tissue>
    </source>
</reference>
<name>A0A0A9DW63_ARUDO</name>
<dbReference type="EMBL" id="GBRH01205091">
    <property type="protein sequence ID" value="JAD92804.1"/>
    <property type="molecule type" value="Transcribed_RNA"/>
</dbReference>
<dbReference type="AlphaFoldDB" id="A0A0A9DW63"/>
<reference evidence="2" key="2">
    <citation type="journal article" date="2015" name="Data Brief">
        <title>Shoot transcriptome of the giant reed, Arundo donax.</title>
        <authorList>
            <person name="Barrero R.A."/>
            <person name="Guerrero F.D."/>
            <person name="Moolhuijzen P."/>
            <person name="Goolsby J.A."/>
            <person name="Tidwell J."/>
            <person name="Bellgard S.E."/>
            <person name="Bellgard M.I."/>
        </authorList>
    </citation>
    <scope>NUCLEOTIDE SEQUENCE</scope>
    <source>
        <tissue evidence="2">Shoot tissue taken approximately 20 cm above the soil surface</tissue>
    </source>
</reference>
<feature type="transmembrane region" description="Helical" evidence="1">
    <location>
        <begin position="23"/>
        <end position="43"/>
    </location>
</feature>
<organism evidence="2">
    <name type="scientific">Arundo donax</name>
    <name type="common">Giant reed</name>
    <name type="synonym">Donax arundinaceus</name>
    <dbReference type="NCBI Taxonomy" id="35708"/>
    <lineage>
        <taxon>Eukaryota</taxon>
        <taxon>Viridiplantae</taxon>
        <taxon>Streptophyta</taxon>
        <taxon>Embryophyta</taxon>
        <taxon>Tracheophyta</taxon>
        <taxon>Spermatophyta</taxon>
        <taxon>Magnoliopsida</taxon>
        <taxon>Liliopsida</taxon>
        <taxon>Poales</taxon>
        <taxon>Poaceae</taxon>
        <taxon>PACMAD clade</taxon>
        <taxon>Arundinoideae</taxon>
        <taxon>Arundineae</taxon>
        <taxon>Arundo</taxon>
    </lineage>
</organism>
<proteinExistence type="predicted"/>
<keyword evidence="1" id="KW-0812">Transmembrane</keyword>
<accession>A0A0A9DW63</accession>
<evidence type="ECO:0000313" key="2">
    <source>
        <dbReference type="EMBL" id="JAD92804.1"/>
    </source>
</evidence>
<keyword evidence="1" id="KW-0472">Membrane</keyword>